<evidence type="ECO:0000313" key="1">
    <source>
        <dbReference type="EMBL" id="KUN74248.1"/>
    </source>
</evidence>
<comment type="caution">
    <text evidence="1">The sequence shown here is derived from an EMBL/GenBank/DDBJ whole genome shotgun (WGS) entry which is preliminary data.</text>
</comment>
<dbReference type="Proteomes" id="UP000053669">
    <property type="component" value="Unassembled WGS sequence"/>
</dbReference>
<gene>
    <name evidence="1" type="ORF">AQJ46_01370</name>
</gene>
<protein>
    <recommendedName>
        <fullName evidence="3">Histidine kinase/HSP90-like ATPase domain-containing protein</fullName>
    </recommendedName>
</protein>
<dbReference type="AlphaFoldDB" id="A0A117R6X1"/>
<dbReference type="EMBL" id="LMWU01000001">
    <property type="protein sequence ID" value="KUN74248.1"/>
    <property type="molecule type" value="Genomic_DNA"/>
</dbReference>
<proteinExistence type="predicted"/>
<sequence>MTGFRLEAGPGTVTVEVRDASSVPPLARPWDVGKPGGFGWPVVQELSLKVRVCTQAAGKTVTAIVPCPSAGAMQQSRD</sequence>
<dbReference type="InterPro" id="IPR036890">
    <property type="entry name" value="HATPase_C_sf"/>
</dbReference>
<dbReference type="RefSeq" id="WP_059203792.1">
    <property type="nucleotide sequence ID" value="NZ_KQ948656.1"/>
</dbReference>
<dbReference type="CDD" id="cd16936">
    <property type="entry name" value="HATPase_RsbW-like"/>
    <property type="match status" value="1"/>
</dbReference>
<name>A0A117R6X1_9ACTN</name>
<organism evidence="1 2">
    <name type="scientific">Streptomyces canus</name>
    <dbReference type="NCBI Taxonomy" id="58343"/>
    <lineage>
        <taxon>Bacteria</taxon>
        <taxon>Bacillati</taxon>
        <taxon>Actinomycetota</taxon>
        <taxon>Actinomycetes</taxon>
        <taxon>Kitasatosporales</taxon>
        <taxon>Streptomycetaceae</taxon>
        <taxon>Streptomyces</taxon>
        <taxon>Streptomyces aurantiacus group</taxon>
    </lineage>
</organism>
<dbReference type="Gene3D" id="3.30.565.10">
    <property type="entry name" value="Histidine kinase-like ATPase, C-terminal domain"/>
    <property type="match status" value="1"/>
</dbReference>
<evidence type="ECO:0000313" key="2">
    <source>
        <dbReference type="Proteomes" id="UP000053669"/>
    </source>
</evidence>
<accession>A0A117R6X1</accession>
<evidence type="ECO:0008006" key="3">
    <source>
        <dbReference type="Google" id="ProtNLM"/>
    </source>
</evidence>
<reference evidence="1 2" key="1">
    <citation type="submission" date="2015-10" db="EMBL/GenBank/DDBJ databases">
        <title>Draft genome sequence of Streptomyces canus DSM 40017, type strain for the species Streptomyces canus.</title>
        <authorList>
            <person name="Ruckert C."/>
            <person name="Winkler A."/>
            <person name="Kalinowski J."/>
            <person name="Kampfer P."/>
            <person name="Glaeser S."/>
        </authorList>
    </citation>
    <scope>NUCLEOTIDE SEQUENCE [LARGE SCALE GENOMIC DNA]</scope>
    <source>
        <strain evidence="1 2">DSM 40017</strain>
    </source>
</reference>